<evidence type="ECO:0000256" key="1">
    <source>
        <dbReference type="ARBA" id="ARBA00005495"/>
    </source>
</evidence>
<dbReference type="AlphaFoldDB" id="A0A512N7J2"/>
<keyword evidence="2" id="KW-0479">Metal-binding</keyword>
<evidence type="ECO:0000313" key="7">
    <source>
        <dbReference type="Proteomes" id="UP000321058"/>
    </source>
</evidence>
<reference evidence="6 7" key="1">
    <citation type="submission" date="2019-07" db="EMBL/GenBank/DDBJ databases">
        <title>Whole genome shotgun sequence of Reyranella soli NBRC 108950.</title>
        <authorList>
            <person name="Hosoyama A."/>
            <person name="Uohara A."/>
            <person name="Ohji S."/>
            <person name="Ichikawa N."/>
        </authorList>
    </citation>
    <scope>NUCLEOTIDE SEQUENCE [LARGE SCALE GENOMIC DNA]</scope>
    <source>
        <strain evidence="6 7">NBRC 108950</strain>
    </source>
</reference>
<dbReference type="Proteomes" id="UP000321058">
    <property type="component" value="Unassembled WGS sequence"/>
</dbReference>
<evidence type="ECO:0000259" key="5">
    <source>
        <dbReference type="PROSITE" id="PS51891"/>
    </source>
</evidence>
<comment type="similarity">
    <text evidence="1">Belongs to the Gfa family.</text>
</comment>
<evidence type="ECO:0000256" key="2">
    <source>
        <dbReference type="ARBA" id="ARBA00022723"/>
    </source>
</evidence>
<keyword evidence="4" id="KW-0456">Lyase</keyword>
<evidence type="ECO:0000256" key="3">
    <source>
        <dbReference type="ARBA" id="ARBA00022833"/>
    </source>
</evidence>
<dbReference type="SUPFAM" id="SSF51316">
    <property type="entry name" value="Mss4-like"/>
    <property type="match status" value="1"/>
</dbReference>
<dbReference type="InterPro" id="IPR011057">
    <property type="entry name" value="Mss4-like_sf"/>
</dbReference>
<dbReference type="OrthoDB" id="9807246at2"/>
<accession>A0A512N7J2</accession>
<dbReference type="PROSITE" id="PS51891">
    <property type="entry name" value="CENP_V_GFA"/>
    <property type="match status" value="1"/>
</dbReference>
<protein>
    <submittedName>
        <fullName evidence="6">Aldehyde-activating protein</fullName>
    </submittedName>
</protein>
<keyword evidence="7" id="KW-1185">Reference proteome</keyword>
<sequence length="135" mass="14799">METNLEGGCLCGAVRYSVSGPALHTGSCHCRTCRRASSAPELPFAQFATSAFAITRGYPARYRSSPEVVRTFCRTCGSPLTYQHNGKPDRLDIMTCSLDDPDRLPPAYRVWTSHKLSWAVIGDELPAYATTRPAV</sequence>
<gene>
    <name evidence="6" type="primary">gfaA</name>
    <name evidence="6" type="ORF">RSO01_18070</name>
</gene>
<dbReference type="Gene3D" id="3.90.1590.10">
    <property type="entry name" value="glutathione-dependent formaldehyde- activating enzyme (gfa)"/>
    <property type="match status" value="1"/>
</dbReference>
<evidence type="ECO:0000256" key="4">
    <source>
        <dbReference type="ARBA" id="ARBA00023239"/>
    </source>
</evidence>
<organism evidence="6 7">
    <name type="scientific">Reyranella soli</name>
    <dbReference type="NCBI Taxonomy" id="1230389"/>
    <lineage>
        <taxon>Bacteria</taxon>
        <taxon>Pseudomonadati</taxon>
        <taxon>Pseudomonadota</taxon>
        <taxon>Alphaproteobacteria</taxon>
        <taxon>Hyphomicrobiales</taxon>
        <taxon>Reyranellaceae</taxon>
        <taxon>Reyranella</taxon>
    </lineage>
</organism>
<dbReference type="Pfam" id="PF04828">
    <property type="entry name" value="GFA"/>
    <property type="match status" value="1"/>
</dbReference>
<dbReference type="PANTHER" id="PTHR33337">
    <property type="entry name" value="GFA DOMAIN-CONTAINING PROTEIN"/>
    <property type="match status" value="1"/>
</dbReference>
<dbReference type="InterPro" id="IPR006913">
    <property type="entry name" value="CENP-V/GFA"/>
</dbReference>
<proteinExistence type="inferred from homology"/>
<feature type="domain" description="CENP-V/GFA" evidence="5">
    <location>
        <begin position="5"/>
        <end position="112"/>
    </location>
</feature>
<evidence type="ECO:0000313" key="6">
    <source>
        <dbReference type="EMBL" id="GEP54641.1"/>
    </source>
</evidence>
<dbReference type="PANTHER" id="PTHR33337:SF40">
    <property type="entry name" value="CENP-V_GFA DOMAIN-CONTAINING PROTEIN-RELATED"/>
    <property type="match status" value="1"/>
</dbReference>
<dbReference type="EMBL" id="BKAJ01000031">
    <property type="protein sequence ID" value="GEP54641.1"/>
    <property type="molecule type" value="Genomic_DNA"/>
</dbReference>
<dbReference type="GO" id="GO:0046872">
    <property type="term" value="F:metal ion binding"/>
    <property type="evidence" value="ECO:0007669"/>
    <property type="project" value="UniProtKB-KW"/>
</dbReference>
<keyword evidence="3" id="KW-0862">Zinc</keyword>
<dbReference type="RefSeq" id="WP_147148370.1">
    <property type="nucleotide sequence ID" value="NZ_BKAJ01000031.1"/>
</dbReference>
<comment type="caution">
    <text evidence="6">The sequence shown here is derived from an EMBL/GenBank/DDBJ whole genome shotgun (WGS) entry which is preliminary data.</text>
</comment>
<name>A0A512N7J2_9HYPH</name>
<dbReference type="GO" id="GO:0016846">
    <property type="term" value="F:carbon-sulfur lyase activity"/>
    <property type="evidence" value="ECO:0007669"/>
    <property type="project" value="InterPro"/>
</dbReference>